<evidence type="ECO:0000313" key="2">
    <source>
        <dbReference type="EMBL" id="KAB2627418.1"/>
    </source>
</evidence>
<dbReference type="Proteomes" id="UP000327157">
    <property type="component" value="Chromosome 2"/>
</dbReference>
<reference evidence="1 3" key="1">
    <citation type="submission" date="2019-09" db="EMBL/GenBank/DDBJ databases">
        <authorList>
            <person name="Ou C."/>
        </authorList>
    </citation>
    <scope>NUCLEOTIDE SEQUENCE [LARGE SCALE GENOMIC DNA]</scope>
    <source>
        <strain evidence="1">S2</strain>
        <tissue evidence="1">Leaf</tissue>
    </source>
</reference>
<reference evidence="3" key="2">
    <citation type="submission" date="2019-10" db="EMBL/GenBank/DDBJ databases">
        <title>A de novo genome assembly of a pear dwarfing rootstock.</title>
        <authorList>
            <person name="Wang F."/>
            <person name="Wang J."/>
            <person name="Li S."/>
            <person name="Zhang Y."/>
            <person name="Fang M."/>
            <person name="Ma L."/>
            <person name="Zhao Y."/>
            <person name="Jiang S."/>
        </authorList>
    </citation>
    <scope>NUCLEOTIDE SEQUENCE [LARGE SCALE GENOMIC DNA]</scope>
</reference>
<dbReference type="EMBL" id="SMOL01000157">
    <property type="protein sequence ID" value="KAB2627418.1"/>
    <property type="molecule type" value="Genomic_DNA"/>
</dbReference>
<dbReference type="GO" id="GO:0016740">
    <property type="term" value="F:transferase activity"/>
    <property type="evidence" value="ECO:0007669"/>
    <property type="project" value="UniProtKB-KW"/>
</dbReference>
<gene>
    <name evidence="2" type="ORF">D8674_021036</name>
    <name evidence="1" type="ORF">D8674_025384</name>
</gene>
<evidence type="ECO:0000313" key="1">
    <source>
        <dbReference type="EMBL" id="KAB2623202.1"/>
    </source>
</evidence>
<dbReference type="Proteomes" id="UP000327157">
    <property type="component" value="Chromosome 4"/>
</dbReference>
<evidence type="ECO:0000313" key="3">
    <source>
        <dbReference type="Proteomes" id="UP000327157"/>
    </source>
</evidence>
<proteinExistence type="predicted"/>
<comment type="caution">
    <text evidence="1">The sequence shown here is derived from an EMBL/GenBank/DDBJ whole genome shotgun (WGS) entry which is preliminary data.</text>
</comment>
<organism evidence="1 3">
    <name type="scientific">Pyrus ussuriensis x Pyrus communis</name>
    <dbReference type="NCBI Taxonomy" id="2448454"/>
    <lineage>
        <taxon>Eukaryota</taxon>
        <taxon>Viridiplantae</taxon>
        <taxon>Streptophyta</taxon>
        <taxon>Embryophyta</taxon>
        <taxon>Tracheophyta</taxon>
        <taxon>Spermatophyta</taxon>
        <taxon>Magnoliopsida</taxon>
        <taxon>eudicotyledons</taxon>
        <taxon>Gunneridae</taxon>
        <taxon>Pentapetalae</taxon>
        <taxon>rosids</taxon>
        <taxon>fabids</taxon>
        <taxon>Rosales</taxon>
        <taxon>Rosaceae</taxon>
        <taxon>Amygdaloideae</taxon>
        <taxon>Maleae</taxon>
        <taxon>Pyrus</taxon>
    </lineage>
</organism>
<dbReference type="EMBL" id="SMOL01000231">
    <property type="protein sequence ID" value="KAB2623202.1"/>
    <property type="molecule type" value="Genomic_DNA"/>
</dbReference>
<protein>
    <submittedName>
        <fullName evidence="1">Galacturonosyltransferase 8-like</fullName>
    </submittedName>
</protein>
<keyword evidence="1" id="KW-0808">Transferase</keyword>
<sequence length="69" mass="7384">MATATPSGCAGPGIAESGFLHSMLFGGLLFGEDIDEERGLRPVFRRAGLRCVVSCKSKARMKQKTRIGL</sequence>
<keyword evidence="3" id="KW-1185">Reference proteome</keyword>
<accession>A0A5N5HAP0</accession>
<reference evidence="1 3" key="3">
    <citation type="submission" date="2019-11" db="EMBL/GenBank/DDBJ databases">
        <title>A de novo genome assembly of a pear dwarfing rootstock.</title>
        <authorList>
            <person name="Wang F."/>
            <person name="Wang J."/>
            <person name="Li S."/>
            <person name="Zhang Y."/>
            <person name="Fang M."/>
            <person name="Ma L."/>
            <person name="Zhao Y."/>
            <person name="Jiang S."/>
        </authorList>
    </citation>
    <scope>NUCLEOTIDE SEQUENCE [LARGE SCALE GENOMIC DNA]</scope>
    <source>
        <strain evidence="1">S2</strain>
        <tissue evidence="1">Leaf</tissue>
    </source>
</reference>
<dbReference type="AlphaFoldDB" id="A0A5N5HAP0"/>
<name>A0A5N5HAP0_9ROSA</name>